<feature type="transmembrane region" description="Helical" evidence="6">
    <location>
        <begin position="21"/>
        <end position="45"/>
    </location>
</feature>
<feature type="transmembrane region" description="Helical" evidence="6">
    <location>
        <begin position="93"/>
        <end position="114"/>
    </location>
</feature>
<dbReference type="EMBL" id="JAGINW010000001">
    <property type="protein sequence ID" value="MBP2321979.1"/>
    <property type="molecule type" value="Genomic_DNA"/>
</dbReference>
<comment type="caution">
    <text evidence="7">The sequence shown here is derived from an EMBL/GenBank/DDBJ whole genome shotgun (WGS) entry which is preliminary data.</text>
</comment>
<feature type="transmembrane region" description="Helical" evidence="6">
    <location>
        <begin position="289"/>
        <end position="308"/>
    </location>
</feature>
<organism evidence="7 8">
    <name type="scientific">Kibdelosporangium banguiense</name>
    <dbReference type="NCBI Taxonomy" id="1365924"/>
    <lineage>
        <taxon>Bacteria</taxon>
        <taxon>Bacillati</taxon>
        <taxon>Actinomycetota</taxon>
        <taxon>Actinomycetes</taxon>
        <taxon>Pseudonocardiales</taxon>
        <taxon>Pseudonocardiaceae</taxon>
        <taxon>Kibdelosporangium</taxon>
    </lineage>
</organism>
<sequence length="419" mass="43853">MTEAPRRATFREVFAIAEFRALWFAEIFSIFGDQMARVALSVLVFQETRSATLTGLTYALTYAPSLIGGILLTGLADRFPRRNVMVMVDIIRALLIALIAIPGVPLWVMCVLVASATLLNPVFKAAQLAMLPDILEGERFITGMAIRNITTQSAQLAGFAGGGALIASFDPRVALAIDAATFVLSAVLLRTGVMSRPAAAAKNEKSSFFSSIGQGSALLFSDSGLRALLLFTWLMGLLPVYDGIAAPYVDVFGGGSTAVGLVLASDPLGSVLGAFIYTRWVSPAVRPKLPGLLSLAAAVPLLLCYLQPGLVTSLMLFIVSGGLGTVALMQATASLTLAVPDSNRAQVMGLSNTGLTTVVGLSPLIGGLITDAIGPQLTVAAFGTAGLLLAVPLAISWHRNIAHSPERWIPGDTTPSNRA</sequence>
<gene>
    <name evidence="7" type="ORF">JOF56_002364</name>
</gene>
<feature type="transmembrane region" description="Helical" evidence="6">
    <location>
        <begin position="255"/>
        <end position="277"/>
    </location>
</feature>
<evidence type="ECO:0000313" key="7">
    <source>
        <dbReference type="EMBL" id="MBP2321979.1"/>
    </source>
</evidence>
<feature type="transmembrane region" description="Helical" evidence="6">
    <location>
        <begin position="350"/>
        <end position="370"/>
    </location>
</feature>
<dbReference type="SUPFAM" id="SSF103473">
    <property type="entry name" value="MFS general substrate transporter"/>
    <property type="match status" value="1"/>
</dbReference>
<feature type="transmembrane region" description="Helical" evidence="6">
    <location>
        <begin position="51"/>
        <end position="72"/>
    </location>
</feature>
<accession>A0ABS4TCB8</accession>
<protein>
    <submittedName>
        <fullName evidence="7">MFS family permease</fullName>
    </submittedName>
</protein>
<evidence type="ECO:0000256" key="5">
    <source>
        <dbReference type="ARBA" id="ARBA00023136"/>
    </source>
</evidence>
<evidence type="ECO:0000256" key="4">
    <source>
        <dbReference type="ARBA" id="ARBA00022989"/>
    </source>
</evidence>
<feature type="transmembrane region" description="Helical" evidence="6">
    <location>
        <begin position="228"/>
        <end position="249"/>
    </location>
</feature>
<dbReference type="InterPro" id="IPR036259">
    <property type="entry name" value="MFS_trans_sf"/>
</dbReference>
<keyword evidence="4 6" id="KW-1133">Transmembrane helix</keyword>
<dbReference type="Gene3D" id="1.20.1250.20">
    <property type="entry name" value="MFS general substrate transporter like domains"/>
    <property type="match status" value="1"/>
</dbReference>
<evidence type="ECO:0000256" key="6">
    <source>
        <dbReference type="SAM" id="Phobius"/>
    </source>
</evidence>
<dbReference type="Pfam" id="PF07690">
    <property type="entry name" value="MFS_1"/>
    <property type="match status" value="2"/>
</dbReference>
<evidence type="ECO:0000256" key="1">
    <source>
        <dbReference type="ARBA" id="ARBA00004651"/>
    </source>
</evidence>
<keyword evidence="8" id="KW-1185">Reference proteome</keyword>
<evidence type="ECO:0000256" key="2">
    <source>
        <dbReference type="ARBA" id="ARBA00022475"/>
    </source>
</evidence>
<dbReference type="CDD" id="cd06173">
    <property type="entry name" value="MFS_MefA_like"/>
    <property type="match status" value="1"/>
</dbReference>
<evidence type="ECO:0000256" key="3">
    <source>
        <dbReference type="ARBA" id="ARBA00022692"/>
    </source>
</evidence>
<feature type="transmembrane region" description="Helical" evidence="6">
    <location>
        <begin position="173"/>
        <end position="193"/>
    </location>
</feature>
<dbReference type="InterPro" id="IPR011701">
    <property type="entry name" value="MFS"/>
</dbReference>
<feature type="transmembrane region" description="Helical" evidence="6">
    <location>
        <begin position="376"/>
        <end position="397"/>
    </location>
</feature>
<name>A0ABS4TCB8_9PSEU</name>
<reference evidence="7 8" key="1">
    <citation type="submission" date="2021-03" db="EMBL/GenBank/DDBJ databases">
        <title>Sequencing the genomes of 1000 actinobacteria strains.</title>
        <authorList>
            <person name="Klenk H.-P."/>
        </authorList>
    </citation>
    <scope>NUCLEOTIDE SEQUENCE [LARGE SCALE GENOMIC DNA]</scope>
    <source>
        <strain evidence="7 8">DSM 46670</strain>
    </source>
</reference>
<dbReference type="PANTHER" id="PTHR23513:SF11">
    <property type="entry name" value="STAPHYLOFERRIN A TRANSPORTER"/>
    <property type="match status" value="1"/>
</dbReference>
<keyword evidence="2" id="KW-1003">Cell membrane</keyword>
<dbReference type="Proteomes" id="UP001519332">
    <property type="component" value="Unassembled WGS sequence"/>
</dbReference>
<comment type="subcellular location">
    <subcellularLocation>
        <location evidence="1">Cell membrane</location>
        <topology evidence="1">Multi-pass membrane protein</topology>
    </subcellularLocation>
</comment>
<proteinExistence type="predicted"/>
<dbReference type="PANTHER" id="PTHR23513">
    <property type="entry name" value="INTEGRAL MEMBRANE EFFLUX PROTEIN-RELATED"/>
    <property type="match status" value="1"/>
</dbReference>
<dbReference type="RefSeq" id="WP_209637169.1">
    <property type="nucleotide sequence ID" value="NZ_JAGINW010000001.1"/>
</dbReference>
<feature type="transmembrane region" description="Helical" evidence="6">
    <location>
        <begin position="314"/>
        <end position="338"/>
    </location>
</feature>
<evidence type="ECO:0000313" key="8">
    <source>
        <dbReference type="Proteomes" id="UP001519332"/>
    </source>
</evidence>
<keyword evidence="3 6" id="KW-0812">Transmembrane</keyword>
<keyword evidence="5 6" id="KW-0472">Membrane</keyword>